<name>A0A8J2KHY6_9HEXA</name>
<comment type="caution">
    <text evidence="2">The sequence shown here is derived from an EMBL/GenBank/DDBJ whole genome shotgun (WGS) entry which is preliminary data.</text>
</comment>
<feature type="compositionally biased region" description="Basic and acidic residues" evidence="1">
    <location>
        <begin position="228"/>
        <end position="239"/>
    </location>
</feature>
<evidence type="ECO:0000256" key="1">
    <source>
        <dbReference type="SAM" id="MobiDB-lite"/>
    </source>
</evidence>
<keyword evidence="3" id="KW-1185">Reference proteome</keyword>
<dbReference type="Proteomes" id="UP000708208">
    <property type="component" value="Unassembled WGS sequence"/>
</dbReference>
<reference evidence="2" key="1">
    <citation type="submission" date="2021-06" db="EMBL/GenBank/DDBJ databases">
        <authorList>
            <person name="Hodson N. C."/>
            <person name="Mongue J. A."/>
            <person name="Jaron S. K."/>
        </authorList>
    </citation>
    <scope>NUCLEOTIDE SEQUENCE</scope>
</reference>
<dbReference type="AlphaFoldDB" id="A0A8J2KHY6"/>
<dbReference type="EMBL" id="CAJVCH010291680">
    <property type="protein sequence ID" value="CAG7785214.1"/>
    <property type="molecule type" value="Genomic_DNA"/>
</dbReference>
<feature type="region of interest" description="Disordered" evidence="1">
    <location>
        <begin position="197"/>
        <end position="239"/>
    </location>
</feature>
<organism evidence="2 3">
    <name type="scientific">Allacma fusca</name>
    <dbReference type="NCBI Taxonomy" id="39272"/>
    <lineage>
        <taxon>Eukaryota</taxon>
        <taxon>Metazoa</taxon>
        <taxon>Ecdysozoa</taxon>
        <taxon>Arthropoda</taxon>
        <taxon>Hexapoda</taxon>
        <taxon>Collembola</taxon>
        <taxon>Symphypleona</taxon>
        <taxon>Sminthuridae</taxon>
        <taxon>Allacma</taxon>
    </lineage>
</organism>
<accession>A0A8J2KHY6</accession>
<sequence length="239" mass="27627">MDPGWERQRLVTLACPRNEPVASAKDLSARPEDLFRARVNSHFYEPVEPLAASTPKPTERKYCICRKRYDASDDSMIGCDDCNECVAYKHHDCFKHFLTQLQETIDAINNGVDFTDLCGRGCGRTLRSRYAFKPTYNVPIVVFTCRDVRPGDAPLDHQIAMRESYLVQQVPEPDFKHLARETQTKIDKDFGMEGSSLTDNLWDQHRQRRKMARKTPEYKEKQKQKKKAAIEKKLNAEAQ</sequence>
<evidence type="ECO:0000313" key="3">
    <source>
        <dbReference type="Proteomes" id="UP000708208"/>
    </source>
</evidence>
<evidence type="ECO:0000313" key="2">
    <source>
        <dbReference type="EMBL" id="CAG7785214.1"/>
    </source>
</evidence>
<protein>
    <submittedName>
        <fullName evidence="2">Uncharacterized protein</fullName>
    </submittedName>
</protein>
<gene>
    <name evidence="2" type="ORF">AFUS01_LOCUS23853</name>
</gene>
<proteinExistence type="predicted"/>